<dbReference type="AlphaFoldDB" id="A0A1I0GWK2"/>
<keyword evidence="2 5" id="KW-0378">Hydrolase</keyword>
<keyword evidence="6" id="KW-1185">Reference proteome</keyword>
<dbReference type="EMBL" id="FOIM01000013">
    <property type="protein sequence ID" value="SET75766.1"/>
    <property type="molecule type" value="Genomic_DNA"/>
</dbReference>
<feature type="region of interest" description="Disordered" evidence="3">
    <location>
        <begin position="319"/>
        <end position="339"/>
    </location>
</feature>
<name>A0A1I0GWK2_9FIRM</name>
<dbReference type="PANTHER" id="PTHR35527:SF2">
    <property type="entry name" value="HYDROLASE"/>
    <property type="match status" value="1"/>
</dbReference>
<dbReference type="InterPro" id="IPR052193">
    <property type="entry name" value="Peptidase_C59"/>
</dbReference>
<dbReference type="Proteomes" id="UP000198508">
    <property type="component" value="Unassembled WGS sequence"/>
</dbReference>
<comment type="similarity">
    <text evidence="1">Belongs to the peptidase C59 family.</text>
</comment>
<dbReference type="InterPro" id="IPR029055">
    <property type="entry name" value="Ntn_hydrolases_N"/>
</dbReference>
<dbReference type="GeneID" id="93280700"/>
<evidence type="ECO:0000313" key="6">
    <source>
        <dbReference type="Proteomes" id="UP000198508"/>
    </source>
</evidence>
<evidence type="ECO:0000256" key="2">
    <source>
        <dbReference type="ARBA" id="ARBA00022801"/>
    </source>
</evidence>
<sequence>MCTAITLQNTQGAAFFGRTMDFSYPLDPELYVVPKGFQWTNLLRTHQIRNRYRYMGIGQNLSSVLFADGVNETGFAAAALYFPGYADYDSDKTDDSADTRFPIAATEITGFLLGLCASLDQAAALLRTVRITGVADSITGMVAPLHWMIADASGNSMVIEKTADGLHILDNPIGVLTNSPDFPWHLTNLRSYLNLSPTQTGSQDWGPVNLTPFGQGAGAWGLPGDYTPPSRFVRTVFQKTHTSPTDKTPETVNAGFHILEGVSIPKGIVLTERDTVDYTQYTAFMNLSQPEYYFRTYDNSRTTAVKLPDENEQDASIFSLGKLSSAGRDSGTLHSNDRP</sequence>
<protein>
    <submittedName>
        <fullName evidence="5">Choloylglycine hydrolase</fullName>
    </submittedName>
</protein>
<evidence type="ECO:0000256" key="1">
    <source>
        <dbReference type="ARBA" id="ARBA00006625"/>
    </source>
</evidence>
<proteinExistence type="inferred from homology"/>
<dbReference type="PANTHER" id="PTHR35527">
    <property type="entry name" value="CHOLOYLGLYCINE HYDROLASE"/>
    <property type="match status" value="1"/>
</dbReference>
<dbReference type="InterPro" id="IPR029132">
    <property type="entry name" value="CBAH/NAAA_C"/>
</dbReference>
<dbReference type="SMR" id="A0A1I0GWK2"/>
<evidence type="ECO:0000259" key="4">
    <source>
        <dbReference type="Pfam" id="PF02275"/>
    </source>
</evidence>
<feature type="domain" description="Choloylglycine hydrolase/NAAA C-terminal" evidence="4">
    <location>
        <begin position="2"/>
        <end position="311"/>
    </location>
</feature>
<accession>A0A1I0GWK2</accession>
<evidence type="ECO:0000256" key="3">
    <source>
        <dbReference type="SAM" id="MobiDB-lite"/>
    </source>
</evidence>
<dbReference type="Pfam" id="PF02275">
    <property type="entry name" value="CBAH"/>
    <property type="match status" value="1"/>
</dbReference>
<dbReference type="GO" id="GO:0016787">
    <property type="term" value="F:hydrolase activity"/>
    <property type="evidence" value="ECO:0007669"/>
    <property type="project" value="UniProtKB-KW"/>
</dbReference>
<dbReference type="RefSeq" id="WP_092364733.1">
    <property type="nucleotide sequence ID" value="NZ_DAINWJ010000208.1"/>
</dbReference>
<gene>
    <name evidence="5" type="ORF">SAMN05216313_113101</name>
</gene>
<dbReference type="SUPFAM" id="SSF56235">
    <property type="entry name" value="N-terminal nucleophile aminohydrolases (Ntn hydrolases)"/>
    <property type="match status" value="1"/>
</dbReference>
<dbReference type="Gene3D" id="3.60.60.10">
    <property type="entry name" value="Penicillin V Acylase, Chain A"/>
    <property type="match status" value="1"/>
</dbReference>
<reference evidence="6" key="1">
    <citation type="submission" date="2016-10" db="EMBL/GenBank/DDBJ databases">
        <authorList>
            <person name="Varghese N."/>
            <person name="Submissions S."/>
        </authorList>
    </citation>
    <scope>NUCLEOTIDE SEQUENCE [LARGE SCALE GENOMIC DNA]</scope>
    <source>
        <strain evidence="6">NLAE-zl-G277</strain>
    </source>
</reference>
<organism evidence="5 6">
    <name type="scientific">Enterocloster lavalensis</name>
    <dbReference type="NCBI Taxonomy" id="460384"/>
    <lineage>
        <taxon>Bacteria</taxon>
        <taxon>Bacillati</taxon>
        <taxon>Bacillota</taxon>
        <taxon>Clostridia</taxon>
        <taxon>Lachnospirales</taxon>
        <taxon>Lachnospiraceae</taxon>
        <taxon>Enterocloster</taxon>
    </lineage>
</organism>
<dbReference type="CDD" id="cd00542">
    <property type="entry name" value="Ntn_PVA"/>
    <property type="match status" value="1"/>
</dbReference>
<evidence type="ECO:0000313" key="5">
    <source>
        <dbReference type="EMBL" id="SET75766.1"/>
    </source>
</evidence>